<feature type="domain" description="SLC41A/MgtE integral membrane" evidence="2">
    <location>
        <begin position="566"/>
        <end position="699"/>
    </location>
</feature>
<keyword evidence="4" id="KW-1185">Reference proteome</keyword>
<dbReference type="InterPro" id="IPR006667">
    <property type="entry name" value="SLC41_membr_dom"/>
</dbReference>
<evidence type="ECO:0000313" key="3">
    <source>
        <dbReference type="EMBL" id="CAG5037930.1"/>
    </source>
</evidence>
<dbReference type="PANTHER" id="PTHR16228:SF26">
    <property type="entry name" value="SOLUTE CARRIER FAMILY 41 MEMBER 1-LIKE PROTEIN"/>
    <property type="match status" value="1"/>
</dbReference>
<feature type="transmembrane region" description="Helical" evidence="1">
    <location>
        <begin position="861"/>
        <end position="885"/>
    </location>
</feature>
<comment type="caution">
    <text evidence="3">The sequence shown here is derived from an EMBL/GenBank/DDBJ whole genome shotgun (WGS) entry which is preliminary data.</text>
</comment>
<protein>
    <submittedName>
        <fullName evidence="3">(apollo) hypothetical protein</fullName>
    </submittedName>
</protein>
<dbReference type="AlphaFoldDB" id="A0A8S3XY29"/>
<dbReference type="Pfam" id="PF01769">
    <property type="entry name" value="MgtE"/>
    <property type="match status" value="2"/>
</dbReference>
<accession>A0A8S3XY29</accession>
<dbReference type="FunFam" id="1.10.357.20:FF:000001">
    <property type="entry name" value="Solute carrier family 41 member 2"/>
    <property type="match status" value="1"/>
</dbReference>
<evidence type="ECO:0000256" key="1">
    <source>
        <dbReference type="SAM" id="Phobius"/>
    </source>
</evidence>
<dbReference type="PANTHER" id="PTHR16228">
    <property type="entry name" value="DIVALENT CATION TRANSPORTER SOLUTE CARRIER FAMILY 41"/>
    <property type="match status" value="1"/>
</dbReference>
<feature type="transmembrane region" description="Helical" evidence="1">
    <location>
        <begin position="712"/>
        <end position="734"/>
    </location>
</feature>
<dbReference type="Proteomes" id="UP000691718">
    <property type="component" value="Unassembled WGS sequence"/>
</dbReference>
<keyword evidence="1" id="KW-0812">Transmembrane</keyword>
<keyword evidence="1" id="KW-1133">Transmembrane helix</keyword>
<dbReference type="OrthoDB" id="5791097at2759"/>
<reference evidence="3" key="1">
    <citation type="submission" date="2021-04" db="EMBL/GenBank/DDBJ databases">
        <authorList>
            <person name="Tunstrom K."/>
        </authorList>
    </citation>
    <scope>NUCLEOTIDE SEQUENCE</scope>
</reference>
<feature type="transmembrane region" description="Helical" evidence="1">
    <location>
        <begin position="555"/>
        <end position="572"/>
    </location>
</feature>
<organism evidence="3 4">
    <name type="scientific">Parnassius apollo</name>
    <name type="common">Apollo butterfly</name>
    <name type="synonym">Papilio apollo</name>
    <dbReference type="NCBI Taxonomy" id="110799"/>
    <lineage>
        <taxon>Eukaryota</taxon>
        <taxon>Metazoa</taxon>
        <taxon>Ecdysozoa</taxon>
        <taxon>Arthropoda</taxon>
        <taxon>Hexapoda</taxon>
        <taxon>Insecta</taxon>
        <taxon>Pterygota</taxon>
        <taxon>Neoptera</taxon>
        <taxon>Endopterygota</taxon>
        <taxon>Lepidoptera</taxon>
        <taxon>Glossata</taxon>
        <taxon>Ditrysia</taxon>
        <taxon>Papilionoidea</taxon>
        <taxon>Papilionidae</taxon>
        <taxon>Parnassiinae</taxon>
        <taxon>Parnassini</taxon>
        <taxon>Parnassius</taxon>
        <taxon>Parnassius</taxon>
    </lineage>
</organism>
<dbReference type="GO" id="GO:0008324">
    <property type="term" value="F:monoatomic cation transmembrane transporter activity"/>
    <property type="evidence" value="ECO:0007669"/>
    <property type="project" value="InterPro"/>
</dbReference>
<feature type="transmembrane region" description="Helical" evidence="1">
    <location>
        <begin position="599"/>
        <end position="628"/>
    </location>
</feature>
<evidence type="ECO:0000259" key="2">
    <source>
        <dbReference type="Pfam" id="PF01769"/>
    </source>
</evidence>
<evidence type="ECO:0000313" key="4">
    <source>
        <dbReference type="Proteomes" id="UP000691718"/>
    </source>
</evidence>
<feature type="transmembrane region" description="Helical" evidence="1">
    <location>
        <begin position="529"/>
        <end position="548"/>
    </location>
</feature>
<keyword evidence="1" id="KW-0472">Membrane</keyword>
<feature type="transmembrane region" description="Helical" evidence="1">
    <location>
        <begin position="680"/>
        <end position="700"/>
    </location>
</feature>
<proteinExistence type="predicted"/>
<gene>
    <name evidence="3" type="ORF">PAPOLLO_LOCUS21273</name>
</gene>
<dbReference type="InterPro" id="IPR045349">
    <property type="entry name" value="SLC41A1-3"/>
</dbReference>
<feature type="transmembrane region" description="Helical" evidence="1">
    <location>
        <begin position="835"/>
        <end position="855"/>
    </location>
</feature>
<feature type="transmembrane region" description="Helical" evidence="1">
    <location>
        <begin position="640"/>
        <end position="668"/>
    </location>
</feature>
<name>A0A8S3XY29_PARAO</name>
<dbReference type="EMBL" id="CAJQZP010001305">
    <property type="protein sequence ID" value="CAG5037930.1"/>
    <property type="molecule type" value="Genomic_DNA"/>
</dbReference>
<dbReference type="GO" id="GO:0005886">
    <property type="term" value="C:plasma membrane"/>
    <property type="evidence" value="ECO:0007669"/>
    <property type="project" value="TreeGrafter"/>
</dbReference>
<feature type="domain" description="SLC41A/MgtE integral membrane" evidence="2">
    <location>
        <begin position="778"/>
        <end position="918"/>
    </location>
</feature>
<sequence>MSFVIGAQFEMAFQKYWRRMDGYRRAHSIPEGAERQYIAETIAPREIPEGGLICFACWVHTRRTIQQQGIIAAPAVMNMNACVWCRRSLAQTRSHSIPEGPERTIITQTIYPREIPPGGLVCYACWVAARRNVEHATRVEDNRQGPSNLHQDSMCAWCRMSLHRRRTHVASGPVRDEVAARIYPNELPEHALLCSNCWTRAHENIEMEQEVVQFDIQPPSASITLDGFTHTTQTSTHCFVPACNNVERNRVPEYLRRIILKSEKIFVTENARVCNEHKCLYNWEFLDQHQFSNTFTKNEIESMLKLSIQDNEINQLDFNNMSSIDEGLFKFWTGITKDNFINILNVISPALTCKNQKIALGIYLVKARTGDSHERIASLFHLTKSSITRLLRVAKEALLRLFVPLHLGINHTRNDLINRNLLIPEDENGSPDTAFNMASINSNGDLKSLGDPPDKTVAEADAEKQPLSGVSNFILSSYCIFIFTTCCFLRGDLKSLGDPPDKTVAEADAEKQPLSGKKEERWWNTLMQVAVPFFIAGCGTIGAGLVLGSVRNWEVFMNVSAIFVLVPSLSGLKGNLDMCLASRLSTQANLGNMKTPREFISMVVGNISLVQVQAIVAATVVSMFAITVNAITDRAFNGSYVLLLIASAVFTATTTCFVLDFVMVLVIFGSQKFKVNPDNVATPLAASIGDIVSNSVLAVTAQYMYEQIKISLWQPIALMCVYYSLLPVWVFIVWRNKYTKKVLTTGWTPVISALFISGIGGIVLDQAVEHYPGYEVFQPIVNGIGGNLVCVQSSRLATKLHQTAILGILPENTRIVEWPWRTLFFGTAAAKVARMLLVLGMCGQVIFMIVADFMYQGFVSLQFAFGLTYVICSMLQVMMLLYLAYMMIHFMWKRKKDPDNAAIPYLTALGDLLGSVFLGLAFVILSMFGMQYGNNVSGT</sequence>
<feature type="transmembrane region" description="Helical" evidence="1">
    <location>
        <begin position="905"/>
        <end position="928"/>
    </location>
</feature>
<feature type="transmembrane region" description="Helical" evidence="1">
    <location>
        <begin position="746"/>
        <end position="764"/>
    </location>
</feature>